<gene>
    <name evidence="12" type="primary">EXOSC6</name>
</gene>
<name>A0A6J3DQ63_AYTFU</name>
<comment type="similarity">
    <text evidence="3">Belongs to the RNase PH family.</text>
</comment>
<keyword evidence="5" id="KW-0698">rRNA processing</keyword>
<evidence type="ECO:0000256" key="1">
    <source>
        <dbReference type="ARBA" id="ARBA00004123"/>
    </source>
</evidence>
<dbReference type="GeneID" id="116493903"/>
<feature type="compositionally biased region" description="Gly residues" evidence="9">
    <location>
        <begin position="30"/>
        <end position="42"/>
    </location>
</feature>
<evidence type="ECO:0000256" key="4">
    <source>
        <dbReference type="ARBA" id="ARBA00022490"/>
    </source>
</evidence>
<keyword evidence="6" id="KW-0271">Exosome</keyword>
<dbReference type="Pfam" id="PF01138">
    <property type="entry name" value="RNase_PH"/>
    <property type="match status" value="1"/>
</dbReference>
<dbReference type="InterPro" id="IPR036345">
    <property type="entry name" value="ExoRNase_PH_dom2_sf"/>
</dbReference>
<dbReference type="InterPro" id="IPR001247">
    <property type="entry name" value="ExoRNase_PH_dom1"/>
</dbReference>
<evidence type="ECO:0000313" key="11">
    <source>
        <dbReference type="Proteomes" id="UP000504639"/>
    </source>
</evidence>
<dbReference type="GO" id="GO:0005730">
    <property type="term" value="C:nucleolus"/>
    <property type="evidence" value="ECO:0007669"/>
    <property type="project" value="TreeGrafter"/>
</dbReference>
<feature type="region of interest" description="Disordered" evidence="9">
    <location>
        <begin position="1"/>
        <end position="49"/>
    </location>
</feature>
<evidence type="ECO:0000256" key="8">
    <source>
        <dbReference type="ARBA" id="ARBA00023242"/>
    </source>
</evidence>
<evidence type="ECO:0000256" key="5">
    <source>
        <dbReference type="ARBA" id="ARBA00022552"/>
    </source>
</evidence>
<evidence type="ECO:0000313" key="12">
    <source>
        <dbReference type="RefSeq" id="XP_032051443.1"/>
    </source>
</evidence>
<keyword evidence="7" id="KW-0694">RNA-binding</keyword>
<dbReference type="GO" id="GO:0071028">
    <property type="term" value="P:nuclear mRNA surveillance"/>
    <property type="evidence" value="ECO:0007669"/>
    <property type="project" value="TreeGrafter"/>
</dbReference>
<evidence type="ECO:0000256" key="9">
    <source>
        <dbReference type="SAM" id="MobiDB-lite"/>
    </source>
</evidence>
<feature type="domain" description="Exoribonuclease phosphorolytic" evidence="10">
    <location>
        <begin position="50"/>
        <end position="190"/>
    </location>
</feature>
<keyword evidence="11" id="KW-1185">Reference proteome</keyword>
<keyword evidence="8" id="KW-0539">Nucleus</keyword>
<feature type="compositionally biased region" description="Basic and acidic residues" evidence="9">
    <location>
        <begin position="1"/>
        <end position="10"/>
    </location>
</feature>
<dbReference type="PANTHER" id="PTHR11953:SF2">
    <property type="entry name" value="EXOSOME COMPLEX COMPONENT MTR3"/>
    <property type="match status" value="1"/>
</dbReference>
<dbReference type="GO" id="GO:0034475">
    <property type="term" value="P:U4 snRNA 3'-end processing"/>
    <property type="evidence" value="ECO:0007669"/>
    <property type="project" value="TreeGrafter"/>
</dbReference>
<accession>A0A6J3DQ63</accession>
<evidence type="ECO:0000256" key="6">
    <source>
        <dbReference type="ARBA" id="ARBA00022835"/>
    </source>
</evidence>
<proteinExistence type="inferred from homology"/>
<dbReference type="InParanoid" id="A0A6J3DQ63"/>
<dbReference type="PANTHER" id="PTHR11953">
    <property type="entry name" value="EXOSOME COMPLEX COMPONENT"/>
    <property type="match status" value="1"/>
</dbReference>
<dbReference type="GO" id="GO:0071051">
    <property type="term" value="P:poly(A)-dependent snoRNA 3'-end processing"/>
    <property type="evidence" value="ECO:0007669"/>
    <property type="project" value="TreeGrafter"/>
</dbReference>
<dbReference type="Gene3D" id="3.30.230.70">
    <property type="entry name" value="GHMP Kinase, N-terminal domain"/>
    <property type="match status" value="1"/>
</dbReference>
<evidence type="ECO:0000256" key="2">
    <source>
        <dbReference type="ARBA" id="ARBA00004496"/>
    </source>
</evidence>
<dbReference type="GO" id="GO:0000177">
    <property type="term" value="C:cytoplasmic exosome (RNase complex)"/>
    <property type="evidence" value="ECO:0007669"/>
    <property type="project" value="TreeGrafter"/>
</dbReference>
<dbReference type="KEGG" id="aful:116493903"/>
<organism evidence="11 12">
    <name type="scientific">Aythya fuligula</name>
    <name type="common">Tufted duck</name>
    <name type="synonym">Anas fuligula</name>
    <dbReference type="NCBI Taxonomy" id="219594"/>
    <lineage>
        <taxon>Eukaryota</taxon>
        <taxon>Metazoa</taxon>
        <taxon>Chordata</taxon>
        <taxon>Craniata</taxon>
        <taxon>Vertebrata</taxon>
        <taxon>Euteleostomi</taxon>
        <taxon>Archelosauria</taxon>
        <taxon>Archosauria</taxon>
        <taxon>Dinosauria</taxon>
        <taxon>Saurischia</taxon>
        <taxon>Theropoda</taxon>
        <taxon>Coelurosauria</taxon>
        <taxon>Aves</taxon>
        <taxon>Neognathae</taxon>
        <taxon>Galloanserae</taxon>
        <taxon>Anseriformes</taxon>
        <taxon>Anatidae</taxon>
        <taxon>Aythyinae</taxon>
        <taxon>Aythya</taxon>
    </lineage>
</organism>
<dbReference type="GO" id="GO:0016075">
    <property type="term" value="P:rRNA catabolic process"/>
    <property type="evidence" value="ECO:0007669"/>
    <property type="project" value="TreeGrafter"/>
</dbReference>
<keyword evidence="4" id="KW-0963">Cytoplasm</keyword>
<evidence type="ECO:0000256" key="3">
    <source>
        <dbReference type="ARBA" id="ARBA00006678"/>
    </source>
</evidence>
<evidence type="ECO:0000256" key="7">
    <source>
        <dbReference type="ARBA" id="ARBA00022884"/>
    </source>
</evidence>
<dbReference type="CTD" id="118460"/>
<dbReference type="InterPro" id="IPR027408">
    <property type="entry name" value="PNPase/RNase_PH_dom_sf"/>
</dbReference>
<comment type="subcellular location">
    <subcellularLocation>
        <location evidence="2">Cytoplasm</location>
    </subcellularLocation>
    <subcellularLocation>
        <location evidence="1">Nucleus</location>
    </subcellularLocation>
</comment>
<dbReference type="GO" id="GO:0003723">
    <property type="term" value="F:RNA binding"/>
    <property type="evidence" value="ECO:0007669"/>
    <property type="project" value="UniProtKB-KW"/>
</dbReference>
<reference evidence="12" key="1">
    <citation type="submission" date="2025-08" db="UniProtKB">
        <authorList>
            <consortium name="RefSeq"/>
        </authorList>
    </citation>
    <scope>IDENTIFICATION</scope>
    <source>
        <tissue evidence="12">Lung</tissue>
    </source>
</reference>
<protein>
    <submittedName>
        <fullName evidence="12">Exosome complex component MTR3</fullName>
    </submittedName>
</protein>
<dbReference type="InterPro" id="IPR020568">
    <property type="entry name" value="Ribosomal_Su5_D2-typ_SF"/>
</dbReference>
<dbReference type="SUPFAM" id="SSF54211">
    <property type="entry name" value="Ribosomal protein S5 domain 2-like"/>
    <property type="match status" value="1"/>
</dbReference>
<sequence>MPLDHRRLQGPDESQPPALWAAEEDEEGAGEGGEGQGEGEGSGPRDPCALRPLFARAGLLSQAEGSAYVELSGGTKVLCAAWGPREAAEPGGGTTGGGGGGGGGGRLVCEFRRAPFSSRGARPRPGGAAEREAEREAAAALREALEPAVRLARYPRARLAVSALLLQDGGSALAAAISAASLALADAGVEMYDLAVGCALCRDPGHPSGAWLLQPGEAEERRATARLTLALLPALNQVSAVLGGGRGGDPESWGEALRLGLDGCHRLYPVLRQSLLRAVKRRDAAHSA</sequence>
<dbReference type="RefSeq" id="XP_032051443.1">
    <property type="nucleotide sequence ID" value="XM_032195552.1"/>
</dbReference>
<dbReference type="GO" id="GO:0006364">
    <property type="term" value="P:rRNA processing"/>
    <property type="evidence" value="ECO:0007669"/>
    <property type="project" value="UniProtKB-KW"/>
</dbReference>
<dbReference type="AlphaFoldDB" id="A0A6J3DQ63"/>
<evidence type="ECO:0000259" key="10">
    <source>
        <dbReference type="Pfam" id="PF01138"/>
    </source>
</evidence>
<dbReference type="SUPFAM" id="SSF55666">
    <property type="entry name" value="Ribonuclease PH domain 2-like"/>
    <property type="match status" value="1"/>
</dbReference>
<dbReference type="Proteomes" id="UP000504639">
    <property type="component" value="Chromosome 12"/>
</dbReference>
<dbReference type="GO" id="GO:0000176">
    <property type="term" value="C:nuclear exosome (RNase complex)"/>
    <property type="evidence" value="ECO:0007669"/>
    <property type="project" value="TreeGrafter"/>
</dbReference>
<dbReference type="InterPro" id="IPR050080">
    <property type="entry name" value="RNase_PH"/>
</dbReference>